<evidence type="ECO:0000313" key="1">
    <source>
        <dbReference type="EMBL" id="AWN38591.1"/>
    </source>
</evidence>
<sequence length="79" mass="8881">MLRAAHRHCSRHADEVRSSAACGCFYCLEIFAPDEIEEWIAQEGTALCPRCGIDAVIGDLSGFPVARRAFLQAMHRLWF</sequence>
<reference evidence="1 2" key="1">
    <citation type="submission" date="2018-05" db="EMBL/GenBank/DDBJ databases">
        <title>Complete Genome Sequence of Methylobacterium sp. 17Sr1-43.</title>
        <authorList>
            <person name="Srinivasan S."/>
        </authorList>
    </citation>
    <scope>NUCLEOTIDE SEQUENCE [LARGE SCALE GENOMIC DNA]</scope>
    <source>
        <strain evidence="1 2">17Sr1-43</strain>
    </source>
</reference>
<dbReference type="OrthoDB" id="9800296at2"/>
<protein>
    <submittedName>
        <fullName evidence="1">Cytoplasmic protein</fullName>
    </submittedName>
</protein>
<dbReference type="KEGG" id="meti:DK427_25035"/>
<dbReference type="EMBL" id="CP029551">
    <property type="protein sequence ID" value="AWN38591.1"/>
    <property type="molecule type" value="Genomic_DNA"/>
</dbReference>
<name>A0A2U8VZ10_9HYPH</name>
<gene>
    <name evidence="1" type="ORF">DK427_25035</name>
</gene>
<dbReference type="Proteomes" id="UP000246058">
    <property type="component" value="Chromosome"/>
</dbReference>
<accession>A0A2U8VZ10</accession>
<evidence type="ECO:0000313" key="2">
    <source>
        <dbReference type="Proteomes" id="UP000246058"/>
    </source>
</evidence>
<dbReference type="RefSeq" id="WP_109953748.1">
    <property type="nucleotide sequence ID" value="NZ_CP029551.1"/>
</dbReference>
<keyword evidence="2" id="KW-1185">Reference proteome</keyword>
<dbReference type="AlphaFoldDB" id="A0A2U8VZ10"/>
<organism evidence="1 2">
    <name type="scientific">Methylobacterium radiodurans</name>
    <dbReference type="NCBI Taxonomy" id="2202828"/>
    <lineage>
        <taxon>Bacteria</taxon>
        <taxon>Pseudomonadati</taxon>
        <taxon>Pseudomonadota</taxon>
        <taxon>Alphaproteobacteria</taxon>
        <taxon>Hyphomicrobiales</taxon>
        <taxon>Methylobacteriaceae</taxon>
        <taxon>Methylobacterium</taxon>
    </lineage>
</organism>
<proteinExistence type="predicted"/>